<name>A0A2T7UE25_9BURK</name>
<dbReference type="InterPro" id="IPR015590">
    <property type="entry name" value="Aldehyde_DH_dom"/>
</dbReference>
<dbReference type="InterPro" id="IPR016161">
    <property type="entry name" value="Ald_DH/histidinol_DH"/>
</dbReference>
<dbReference type="Proteomes" id="UP000037507">
    <property type="component" value="Unassembled WGS sequence"/>
</dbReference>
<dbReference type="SUPFAM" id="SSF53720">
    <property type="entry name" value="ALDH-like"/>
    <property type="match status" value="1"/>
</dbReference>
<organism evidence="3 4">
    <name type="scientific">Limnohabitans planktonicus II-D5</name>
    <dbReference type="NCBI Taxonomy" id="1293045"/>
    <lineage>
        <taxon>Bacteria</taxon>
        <taxon>Pseudomonadati</taxon>
        <taxon>Pseudomonadota</taxon>
        <taxon>Betaproteobacteria</taxon>
        <taxon>Burkholderiales</taxon>
        <taxon>Comamonadaceae</taxon>
        <taxon>Limnohabitans</taxon>
    </lineage>
</organism>
<sequence>MSSSAPIDLADHDLAALQEARDLLGRARQAAAALALWTPEEAKRVAKEVAAALLPRAEFYAEWAVRESRIGKVADKIAKNQIACTLTPNAWDQVALGGVRRNDALRIVEIGRPAGVVVGLSNSTSPVATIMFKTILCLMTRNTLVISPHPVALACCTAVTNELQAAIEKAGGPAHALQILTRPTVEATGALMRDARTDVILATGGTPMVRAAYGSGNPAIGVGSGNVPIYVDASADIEAAAAQIVNAKNFDHGSPCSAPSVLMLHASIAPQMQQALARQGAHVCSDAQALQIQNYAFPGGKFNGKVVGRPAHEIAQAAGVQVPVDCQALVCPIAQPQAGHVLLKEKLSPILGCVVVPGMDQAIDVARLMLQHSGAGHTSGIHSASAEQAVVWGAALDYYRVVVNGSTVHDSTGANTGLPYTFTIGTGYAGKSSVDCNVGPELLVNWKRVAFPLPGGWAGAMASGAASAATSAGAPPSQLSTLTPELQAMVLRIVQEELEHLR</sequence>
<evidence type="ECO:0000259" key="2">
    <source>
        <dbReference type="Pfam" id="PF00171"/>
    </source>
</evidence>
<keyword evidence="1" id="KW-0560">Oxidoreductase</keyword>
<evidence type="ECO:0000256" key="1">
    <source>
        <dbReference type="ARBA" id="ARBA00023002"/>
    </source>
</evidence>
<gene>
    <name evidence="3" type="ORF">H663_009425</name>
</gene>
<dbReference type="Pfam" id="PF00171">
    <property type="entry name" value="Aldedh"/>
    <property type="match status" value="1"/>
</dbReference>
<evidence type="ECO:0000313" key="3">
    <source>
        <dbReference type="EMBL" id="PVE42957.1"/>
    </source>
</evidence>
<proteinExistence type="predicted"/>
<dbReference type="EMBL" id="LFYT02000009">
    <property type="protein sequence ID" value="PVE42957.1"/>
    <property type="molecule type" value="Genomic_DNA"/>
</dbReference>
<accession>A0A2T7UE25</accession>
<comment type="caution">
    <text evidence="3">The sequence shown here is derived from an EMBL/GenBank/DDBJ whole genome shotgun (WGS) entry which is preliminary data.</text>
</comment>
<dbReference type="AlphaFoldDB" id="A0A2T7UE25"/>
<dbReference type="OrthoDB" id="9815791at2"/>
<evidence type="ECO:0000313" key="4">
    <source>
        <dbReference type="Proteomes" id="UP000037507"/>
    </source>
</evidence>
<keyword evidence="4" id="KW-1185">Reference proteome</keyword>
<dbReference type="STRING" id="1293045.H663_01240"/>
<dbReference type="GO" id="GO:0016620">
    <property type="term" value="F:oxidoreductase activity, acting on the aldehyde or oxo group of donors, NAD or NADP as acceptor"/>
    <property type="evidence" value="ECO:0007669"/>
    <property type="project" value="InterPro"/>
</dbReference>
<feature type="domain" description="Aldehyde dehydrogenase" evidence="2">
    <location>
        <begin position="15"/>
        <end position="279"/>
    </location>
</feature>
<protein>
    <recommendedName>
        <fullName evidence="2">Aldehyde dehydrogenase domain-containing protein</fullName>
    </recommendedName>
</protein>
<dbReference type="Gene3D" id="3.40.309.10">
    <property type="entry name" value="Aldehyde Dehydrogenase, Chain A, domain 2"/>
    <property type="match status" value="1"/>
</dbReference>
<reference evidence="3" key="1">
    <citation type="submission" date="2017-04" db="EMBL/GenBank/DDBJ databases">
        <title>Unexpected and diverse lifestyles within the genus Limnohabitans.</title>
        <authorList>
            <person name="Kasalicky V."/>
            <person name="Mehrshad M."/>
            <person name="Andrei S.-A."/>
            <person name="Salcher M."/>
            <person name="Kratochvilova H."/>
            <person name="Simek K."/>
            <person name="Ghai R."/>
        </authorList>
    </citation>
    <scope>NUCLEOTIDE SEQUENCE [LARGE SCALE GENOMIC DNA]</scope>
    <source>
        <strain evidence="3">II-D5</strain>
    </source>
</reference>
<dbReference type="PANTHER" id="PTHR11699">
    <property type="entry name" value="ALDEHYDE DEHYDROGENASE-RELATED"/>
    <property type="match status" value="1"/>
</dbReference>
<dbReference type="InterPro" id="IPR016163">
    <property type="entry name" value="Ald_DH_C"/>
</dbReference>
<dbReference type="Gene3D" id="3.40.605.10">
    <property type="entry name" value="Aldehyde Dehydrogenase, Chain A, domain 1"/>
    <property type="match status" value="1"/>
</dbReference>
<dbReference type="InterPro" id="IPR016162">
    <property type="entry name" value="Ald_DH_N"/>
</dbReference>
<dbReference type="RefSeq" id="WP_053169004.1">
    <property type="nucleotide sequence ID" value="NZ_LFYT02000009.1"/>
</dbReference>